<comment type="caution">
    <text evidence="2">The sequence shown here is derived from an EMBL/GenBank/DDBJ whole genome shotgun (WGS) entry which is preliminary data.</text>
</comment>
<dbReference type="EMBL" id="CASHTH010001559">
    <property type="protein sequence ID" value="CAI8016745.1"/>
    <property type="molecule type" value="Genomic_DNA"/>
</dbReference>
<organism evidence="2 3">
    <name type="scientific">Geodia barretti</name>
    <name type="common">Barrett's horny sponge</name>
    <dbReference type="NCBI Taxonomy" id="519541"/>
    <lineage>
        <taxon>Eukaryota</taxon>
        <taxon>Metazoa</taxon>
        <taxon>Porifera</taxon>
        <taxon>Demospongiae</taxon>
        <taxon>Heteroscleromorpha</taxon>
        <taxon>Tetractinellida</taxon>
        <taxon>Astrophorina</taxon>
        <taxon>Geodiidae</taxon>
        <taxon>Geodia</taxon>
    </lineage>
</organism>
<dbReference type="Gene3D" id="3.40.50.410">
    <property type="entry name" value="von Willebrand factor, type A domain"/>
    <property type="match status" value="1"/>
</dbReference>
<dbReference type="AlphaFoldDB" id="A0AA35RS58"/>
<gene>
    <name evidence="2" type="ORF">GBAR_LOCUS10255</name>
</gene>
<dbReference type="PROSITE" id="PS50234">
    <property type="entry name" value="VWFA"/>
    <property type="match status" value="1"/>
</dbReference>
<dbReference type="InterPro" id="IPR002035">
    <property type="entry name" value="VWF_A"/>
</dbReference>
<sequence length="155" mass="17387">MPSCINLYCTRAVKECDRLSLVTYDTNVYLDFSLTSMSTTNKDKTKITISKLREGSSTNLCGGLVRGMEEVVQSAGERAQVQSVLLLTDGLANQGVRDAEGILAKMRELQDPPVHGDVAPKKFKGYCLHVWIWVRSRLQSPRGYLQSRRRSLLLH</sequence>
<dbReference type="Proteomes" id="UP001174909">
    <property type="component" value="Unassembled WGS sequence"/>
</dbReference>
<proteinExistence type="predicted"/>
<evidence type="ECO:0000259" key="1">
    <source>
        <dbReference type="PROSITE" id="PS50234"/>
    </source>
</evidence>
<keyword evidence="3" id="KW-1185">Reference proteome</keyword>
<accession>A0AA35RS58</accession>
<evidence type="ECO:0000313" key="3">
    <source>
        <dbReference type="Proteomes" id="UP001174909"/>
    </source>
</evidence>
<dbReference type="InterPro" id="IPR036465">
    <property type="entry name" value="vWFA_dom_sf"/>
</dbReference>
<reference evidence="2" key="1">
    <citation type="submission" date="2023-03" db="EMBL/GenBank/DDBJ databases">
        <authorList>
            <person name="Steffen K."/>
            <person name="Cardenas P."/>
        </authorList>
    </citation>
    <scope>NUCLEOTIDE SEQUENCE</scope>
</reference>
<evidence type="ECO:0000313" key="2">
    <source>
        <dbReference type="EMBL" id="CAI8016745.1"/>
    </source>
</evidence>
<name>A0AA35RS58_GEOBA</name>
<dbReference type="Pfam" id="PF00092">
    <property type="entry name" value="VWA"/>
    <property type="match status" value="1"/>
</dbReference>
<protein>
    <recommendedName>
        <fullName evidence="1">VWFA domain-containing protein</fullName>
    </recommendedName>
</protein>
<feature type="domain" description="VWFA" evidence="1">
    <location>
        <begin position="18"/>
        <end position="118"/>
    </location>
</feature>
<dbReference type="SUPFAM" id="SSF53300">
    <property type="entry name" value="vWA-like"/>
    <property type="match status" value="1"/>
</dbReference>